<dbReference type="EMBL" id="CAKJTG010000020">
    <property type="protein sequence ID" value="CAG9609508.1"/>
    <property type="molecule type" value="Genomic_DNA"/>
</dbReference>
<gene>
    <name evidence="1" type="ORF">NEOCIP111885_03250</name>
</gene>
<dbReference type="RefSeq" id="WP_230497738.1">
    <property type="nucleotide sequence ID" value="NZ_CAKJTG010000020.1"/>
</dbReference>
<dbReference type="Proteomes" id="UP000789845">
    <property type="component" value="Unassembled WGS sequence"/>
</dbReference>
<evidence type="ECO:0000313" key="1">
    <source>
        <dbReference type="EMBL" id="CAG9609508.1"/>
    </source>
</evidence>
<reference evidence="1" key="1">
    <citation type="submission" date="2021-10" db="EMBL/GenBank/DDBJ databases">
        <authorList>
            <person name="Criscuolo A."/>
        </authorList>
    </citation>
    <scope>NUCLEOTIDE SEQUENCE</scope>
    <source>
        <strain evidence="1">CIP111885</strain>
    </source>
</reference>
<dbReference type="AlphaFoldDB" id="A0A9C7GBX9"/>
<name>A0A9C7GBX9_9BACI</name>
<proteinExistence type="predicted"/>
<evidence type="ECO:0000313" key="2">
    <source>
        <dbReference type="Proteomes" id="UP000789845"/>
    </source>
</evidence>
<protein>
    <submittedName>
        <fullName evidence="1">Uncharacterized protein</fullName>
    </submittedName>
</protein>
<keyword evidence="2" id="KW-1185">Reference proteome</keyword>
<sequence length="79" mass="9124">MSICPLCNGFQEIHPTCQCGSQMVDSGREMDYYDDYSAYMEIDQLKLQDGYPNSYSNHKCPHLFTCPKCAKDKIIFINE</sequence>
<comment type="caution">
    <text evidence="1">The sequence shown here is derived from an EMBL/GenBank/DDBJ whole genome shotgun (WGS) entry which is preliminary data.</text>
</comment>
<organism evidence="1 2">
    <name type="scientific">Pseudoneobacillus rhizosphaerae</name>
    <dbReference type="NCBI Taxonomy" id="2880968"/>
    <lineage>
        <taxon>Bacteria</taxon>
        <taxon>Bacillati</taxon>
        <taxon>Bacillota</taxon>
        <taxon>Bacilli</taxon>
        <taxon>Bacillales</taxon>
        <taxon>Bacillaceae</taxon>
        <taxon>Pseudoneobacillus</taxon>
    </lineage>
</organism>
<accession>A0A9C7GBX9</accession>